<dbReference type="InterPro" id="IPR005069">
    <property type="entry name" value="Nucl-diP-sugar_transferase"/>
</dbReference>
<dbReference type="SUPFAM" id="SSF48452">
    <property type="entry name" value="TPR-like"/>
    <property type="match status" value="1"/>
</dbReference>
<reference evidence="5" key="1">
    <citation type="submission" date="2020-06" db="EMBL/GenBank/DDBJ databases">
        <authorList>
            <person name="Li T."/>
            <person name="Hu X."/>
            <person name="Zhang T."/>
            <person name="Song X."/>
            <person name="Zhang H."/>
            <person name="Dai N."/>
            <person name="Sheng W."/>
            <person name="Hou X."/>
            <person name="Wei L."/>
        </authorList>
    </citation>
    <scope>NUCLEOTIDE SEQUENCE</scope>
    <source>
        <strain evidence="5">K16</strain>
        <tissue evidence="5">Leaf</tissue>
    </source>
</reference>
<dbReference type="GO" id="GO:0005794">
    <property type="term" value="C:Golgi apparatus"/>
    <property type="evidence" value="ECO:0007669"/>
    <property type="project" value="TreeGrafter"/>
</dbReference>
<dbReference type="NCBIfam" id="TIGR00756">
    <property type="entry name" value="PPR"/>
    <property type="match status" value="3"/>
</dbReference>
<keyword evidence="6" id="KW-1185">Reference proteome</keyword>
<dbReference type="InterPro" id="IPR053250">
    <property type="entry name" value="Glycosyltransferase_77"/>
</dbReference>
<dbReference type="Proteomes" id="UP001289374">
    <property type="component" value="Unassembled WGS sequence"/>
</dbReference>
<dbReference type="PANTHER" id="PTHR46936:SF1">
    <property type="entry name" value="ARABINOSYLTRANSFERASE XEG113"/>
    <property type="match status" value="1"/>
</dbReference>
<keyword evidence="3" id="KW-1133">Transmembrane helix</keyword>
<evidence type="ECO:0000256" key="1">
    <source>
        <dbReference type="ARBA" id="ARBA00022737"/>
    </source>
</evidence>
<organism evidence="5 6">
    <name type="scientific">Sesamum angolense</name>
    <dbReference type="NCBI Taxonomy" id="2727404"/>
    <lineage>
        <taxon>Eukaryota</taxon>
        <taxon>Viridiplantae</taxon>
        <taxon>Streptophyta</taxon>
        <taxon>Embryophyta</taxon>
        <taxon>Tracheophyta</taxon>
        <taxon>Spermatophyta</taxon>
        <taxon>Magnoliopsida</taxon>
        <taxon>eudicotyledons</taxon>
        <taxon>Gunneridae</taxon>
        <taxon>Pentapetalae</taxon>
        <taxon>asterids</taxon>
        <taxon>lamiids</taxon>
        <taxon>Lamiales</taxon>
        <taxon>Pedaliaceae</taxon>
        <taxon>Sesamum</taxon>
    </lineage>
</organism>
<dbReference type="PROSITE" id="PS51375">
    <property type="entry name" value="PPR"/>
    <property type="match status" value="4"/>
</dbReference>
<keyword evidence="1" id="KW-0677">Repeat</keyword>
<dbReference type="PANTHER" id="PTHR46936">
    <property type="entry name" value="ARABINOSYLTRANSFERASE XEG113"/>
    <property type="match status" value="1"/>
</dbReference>
<feature type="repeat" description="PPR" evidence="2">
    <location>
        <begin position="882"/>
        <end position="916"/>
    </location>
</feature>
<reference evidence="5" key="2">
    <citation type="journal article" date="2024" name="Plant">
        <title>Genomic evolution and insights into agronomic trait innovations of Sesamum species.</title>
        <authorList>
            <person name="Miao H."/>
            <person name="Wang L."/>
            <person name="Qu L."/>
            <person name="Liu H."/>
            <person name="Sun Y."/>
            <person name="Le M."/>
            <person name="Wang Q."/>
            <person name="Wei S."/>
            <person name="Zheng Y."/>
            <person name="Lin W."/>
            <person name="Duan Y."/>
            <person name="Cao H."/>
            <person name="Xiong S."/>
            <person name="Wang X."/>
            <person name="Wei L."/>
            <person name="Li C."/>
            <person name="Ma Q."/>
            <person name="Ju M."/>
            <person name="Zhao R."/>
            <person name="Li G."/>
            <person name="Mu C."/>
            <person name="Tian Q."/>
            <person name="Mei H."/>
            <person name="Zhang T."/>
            <person name="Gao T."/>
            <person name="Zhang H."/>
        </authorList>
    </citation>
    <scope>NUCLEOTIDE SEQUENCE</scope>
    <source>
        <strain evidence="5">K16</strain>
    </source>
</reference>
<evidence type="ECO:0000313" key="5">
    <source>
        <dbReference type="EMBL" id="KAK4389107.1"/>
    </source>
</evidence>
<feature type="domain" description="Nucleotide-diphospho-sugar transferase" evidence="4">
    <location>
        <begin position="155"/>
        <end position="379"/>
    </location>
</feature>
<dbReference type="Pfam" id="PF01535">
    <property type="entry name" value="PPR"/>
    <property type="match status" value="6"/>
</dbReference>
<dbReference type="EMBL" id="JACGWL010000013">
    <property type="protein sequence ID" value="KAK4389107.1"/>
    <property type="molecule type" value="Genomic_DNA"/>
</dbReference>
<feature type="repeat" description="PPR" evidence="2">
    <location>
        <begin position="1362"/>
        <end position="1396"/>
    </location>
</feature>
<evidence type="ECO:0000259" key="4">
    <source>
        <dbReference type="Pfam" id="PF03407"/>
    </source>
</evidence>
<keyword evidence="3" id="KW-0472">Membrane</keyword>
<keyword evidence="3" id="KW-0812">Transmembrane</keyword>
<feature type="repeat" description="PPR" evidence="2">
    <location>
        <begin position="781"/>
        <end position="815"/>
    </location>
</feature>
<dbReference type="GO" id="GO:0052325">
    <property type="term" value="P:cell wall pectin biosynthetic process"/>
    <property type="evidence" value="ECO:0007669"/>
    <property type="project" value="TreeGrafter"/>
</dbReference>
<dbReference type="InterPro" id="IPR011990">
    <property type="entry name" value="TPR-like_helical_dom_sf"/>
</dbReference>
<dbReference type="GO" id="GO:0052636">
    <property type="term" value="F:arabinosyltransferase activity"/>
    <property type="evidence" value="ECO:0007669"/>
    <property type="project" value="TreeGrafter"/>
</dbReference>
<feature type="transmembrane region" description="Helical" evidence="3">
    <location>
        <begin position="128"/>
        <end position="147"/>
    </location>
</feature>
<sequence length="1592" mass="177907">MAWGNQLKEAANARPLFLTIYATVIIGIFVSSFYVFSAVFSSSNSVSSPWFSTSAPSVDVAEASSPSFSQPSNSSRQIVVSIAPDSASVPESKFLKPLWKVPPPGSKMPPLETFKLTKELVQQRVKDNIIVVTFGNFAFMDFILTWVKHLSDMGIDNLLVGAMDTKLLEALYWKGIPVFDMGSHMSTIDVGWGSPTFHKMGREKVILIDSILPYGFELLMCDTDMVWLKNPLPYLARYPDADVLTSTDQVSPTVVDDQLEDWRQAGAAYNIGIFHWRPTETSMKLAKEWKELLLADEKIWDQNGFNELVRRQLGPPVDEDSGLVYAYDGNLKLGLLPASIFCSGHTYFVQAAYQQLKLEPYAVHTTFQYAGTDGKRHRLREAMVFYDPPEYYDTPGGFLTFKPNIPKSLLLDGQHNIESHFALVNYQIKQIRTALAIASLLGRTLVMPPLWCRLDRLWFGHPGVLVGTLTRQPFICPLDHVFEVNVMLKEFPEEELGPGINFREYSFFDNPSVPQQVKNSWLDVHLCQEGSHGCEASNSTTQVGILKFPKRSTEEKFKTIFSSFKDVKVIQFSSMQDAFLGFSDKACCSQPFSTLIFVFYLSPSVNLATGHVMLTPKIQTKFTKSIQKRSLATIVNSSPLFRRDSPNKIPQILYFPQRSSWTLFQEFRTHAVLPVETSVSRIGFADSQVAGRFSFASQLLDEMSERKQQKSECTLLWDVFKIVQSVVSEPNVGNAALVHALAVKQGALADLCTVTSLLTVYSRCKEFGSAVALFGEVLDRDVVFWNAMMSACVESRSFQAAVGFFKKMVDEGYEFDSTTLVIVISAFADLRSLGQGKGVHGLSVKAGMLSDTVLSNALINMYSKCGDLSSSECMFAGINCKDLVTWNSIISGCFYNNHPEKSLWFFRRMASYENQADDMSISCAIAACTSLQEFGVGLAIHGLGIKLGYGDNNHISVANSLISFYSQFRDIHATETVFKGLVVKNVVSWNAMIKGFFLNEQAEEAFYLLRAMQFVASIQPDIATVVTIIPFCAELLLLREGKAAHGFTIRREMASELSVINSLINMYSKCNNLKEAEYLFLIMPKKDVVAWNTMIFGYAQNGQSQEAQTLFKNMLGCYSTCTLPTLLAITPSCDSPESLQFGRSIHGWSIKLGYSNQIFALNSLTHMYISCGALSDAFTLFRGISAKADVTGWNTVIAGCTQKGQFWEALEYFDLFRKASQFHVNPIIVVSVVSACGNLGLTFQGRLGDTESATLAFNLSHNHNLCSWNCVISALSQNEDAKKAIELFRSLEFEPNERTISTVLSACTQLGAMTYGKQIHGHVFRFGFHQNPFISAALVDMYSNCGRLEIAELVFLSLPERSVAAWNSLISAYGFHNYGSKAIETFQEMIRSGVRPTNGSFTSLLSACSHSGLVNEGRMYYDNMFVKFKVQPATEHHVCMVDMLGRSGRLQEAYDFIKNLPTQPDPGIWGALLSACSYHGDLEMGREVAEILFSLEPENVSYYVSLCNMYVAAGRWEEAVELRTIIEDKHLKKPAGYSFIDLGLSEIFTFVLNEQYDIPKPDQRSQWNNNMHTKETNIHQKYPVFMSKISHA</sequence>
<comment type="caution">
    <text evidence="5">The sequence shown here is derived from an EMBL/GenBank/DDBJ whole genome shotgun (WGS) entry which is preliminary data.</text>
</comment>
<evidence type="ECO:0000256" key="2">
    <source>
        <dbReference type="PROSITE-ProRule" id="PRU00708"/>
    </source>
</evidence>
<dbReference type="Pfam" id="PF03407">
    <property type="entry name" value="Nucleotid_trans"/>
    <property type="match status" value="1"/>
</dbReference>
<evidence type="ECO:0000313" key="6">
    <source>
        <dbReference type="Proteomes" id="UP001289374"/>
    </source>
</evidence>
<protein>
    <submittedName>
        <fullName evidence="5">Arabinosyltransferase</fullName>
    </submittedName>
</protein>
<feature type="repeat" description="PPR" evidence="2">
    <location>
        <begin position="1087"/>
        <end position="1117"/>
    </location>
</feature>
<dbReference type="FunFam" id="1.25.40.10:FF:000975">
    <property type="entry name" value="Pentatricopeptide repeat-containing protein"/>
    <property type="match status" value="1"/>
</dbReference>
<accession>A0AAE1W986</accession>
<evidence type="ECO:0000256" key="3">
    <source>
        <dbReference type="SAM" id="Phobius"/>
    </source>
</evidence>
<proteinExistence type="predicted"/>
<dbReference type="FunFam" id="1.25.40.10:FF:000073">
    <property type="entry name" value="Pentatricopeptide repeat-containing protein chloroplastic"/>
    <property type="match status" value="1"/>
</dbReference>
<dbReference type="Pfam" id="PF20431">
    <property type="entry name" value="E_motif"/>
    <property type="match status" value="1"/>
</dbReference>
<name>A0AAE1W986_9LAMI</name>
<feature type="transmembrane region" description="Helical" evidence="3">
    <location>
        <begin position="20"/>
        <end position="40"/>
    </location>
</feature>
<gene>
    <name evidence="5" type="ORF">Sango_2247700</name>
</gene>
<dbReference type="Pfam" id="PF13041">
    <property type="entry name" value="PPR_2"/>
    <property type="match status" value="2"/>
</dbReference>
<dbReference type="Gene3D" id="1.25.40.10">
    <property type="entry name" value="Tetratricopeptide repeat domain"/>
    <property type="match status" value="8"/>
</dbReference>
<dbReference type="InterPro" id="IPR002885">
    <property type="entry name" value="PPR_rpt"/>
</dbReference>
<dbReference type="InterPro" id="IPR046848">
    <property type="entry name" value="E_motif"/>
</dbReference>